<sequence>MLLSFVHNSLPWGNPLLSYSQQLSAMMSQTNAESSLDTIRPELFQGARDFMINNPTFVSYSSNEDRFIDILAKSALPGAAFDSSERDPPPSCHPGTRLDISDEIHTWEIRHRPDISELESALENSILGATLFFSRANRRNDPKRVFTTIIYQLVVKHSRYREYVLSVLARDPHAVHKSVAEQFKRLIVQPVIDGVFSNDADRHSILIAIDGLDECDGERAQCEILSLIAKLAIEYPTSPFIWLIASRPEPHIRGSFDKITNAYYTQLVIPVDSNQGCKDVERYLRDKFDEIRSYYPNQFSHTLRAWPAEIHFTKVATRAKGMFVFASTLINFIVALDSVILTNTNPFAELDALYDVILASVPEENSTTLRHLLAPLILRSGYVRAWRPNPDDIHFVCNFWGITQAHAFSTLHKLHSVIIVPETRDRRLLVYHASFPEYLATASRSGRFYIDVVNLTEQLFQRAERILTECCIDTTLQTAFADQIHLSWPFGPERTWQKSRLQYRLAAASFRRIVHPNYMGLKHDLVQRLSRFFHVLDWGKDAESLRRITRNGPRDPEDVQYSPHLIILQQGAVWTSEKMSKNRAEFRLARSAQWKARLEDHLAYIWRENPPHQIYILGKGAKACAVIWLVKDNKAWYYMLPYIEPWGEP</sequence>
<evidence type="ECO:0000259" key="2">
    <source>
        <dbReference type="Pfam" id="PF24883"/>
    </source>
</evidence>
<dbReference type="Pfam" id="PF24883">
    <property type="entry name" value="NPHP3_N"/>
    <property type="match status" value="1"/>
</dbReference>
<feature type="domain" description="Nephrocystin 3-like N-terminal" evidence="2">
    <location>
        <begin position="128"/>
        <end position="247"/>
    </location>
</feature>
<evidence type="ECO:0000313" key="3">
    <source>
        <dbReference type="EMBL" id="KAJ3557966.1"/>
    </source>
</evidence>
<reference evidence="3" key="1">
    <citation type="submission" date="2022-07" db="EMBL/GenBank/DDBJ databases">
        <title>Genome Sequence of Leucocoprinus birnbaumii.</title>
        <authorList>
            <person name="Buettner E."/>
        </authorList>
    </citation>
    <scope>NUCLEOTIDE SEQUENCE</scope>
    <source>
        <strain evidence="3">VT141</strain>
    </source>
</reference>
<organism evidence="3 4">
    <name type="scientific">Leucocoprinus birnbaumii</name>
    <dbReference type="NCBI Taxonomy" id="56174"/>
    <lineage>
        <taxon>Eukaryota</taxon>
        <taxon>Fungi</taxon>
        <taxon>Dikarya</taxon>
        <taxon>Basidiomycota</taxon>
        <taxon>Agaricomycotina</taxon>
        <taxon>Agaricomycetes</taxon>
        <taxon>Agaricomycetidae</taxon>
        <taxon>Agaricales</taxon>
        <taxon>Agaricineae</taxon>
        <taxon>Agaricaceae</taxon>
        <taxon>Leucocoprinus</taxon>
    </lineage>
</organism>
<evidence type="ECO:0000256" key="1">
    <source>
        <dbReference type="ARBA" id="ARBA00022737"/>
    </source>
</evidence>
<comment type="caution">
    <text evidence="3">The sequence shown here is derived from an EMBL/GenBank/DDBJ whole genome shotgun (WGS) entry which is preliminary data.</text>
</comment>
<dbReference type="AlphaFoldDB" id="A0AAD5YNT2"/>
<keyword evidence="1" id="KW-0677">Repeat</keyword>
<dbReference type="InterPro" id="IPR056884">
    <property type="entry name" value="NPHP3-like_N"/>
</dbReference>
<keyword evidence="4" id="KW-1185">Reference proteome</keyword>
<dbReference type="EMBL" id="JANIEX010001434">
    <property type="protein sequence ID" value="KAJ3557966.1"/>
    <property type="molecule type" value="Genomic_DNA"/>
</dbReference>
<accession>A0AAD5YNT2</accession>
<gene>
    <name evidence="3" type="ORF">NP233_g11606</name>
</gene>
<dbReference type="Proteomes" id="UP001213000">
    <property type="component" value="Unassembled WGS sequence"/>
</dbReference>
<name>A0AAD5YNT2_9AGAR</name>
<dbReference type="PANTHER" id="PTHR10039:SF14">
    <property type="entry name" value="NACHT DOMAIN-CONTAINING PROTEIN"/>
    <property type="match status" value="1"/>
</dbReference>
<protein>
    <recommendedName>
        <fullName evidence="2">Nephrocystin 3-like N-terminal domain-containing protein</fullName>
    </recommendedName>
</protein>
<evidence type="ECO:0000313" key="4">
    <source>
        <dbReference type="Proteomes" id="UP001213000"/>
    </source>
</evidence>
<dbReference type="PANTHER" id="PTHR10039">
    <property type="entry name" value="AMELOGENIN"/>
    <property type="match status" value="1"/>
</dbReference>
<proteinExistence type="predicted"/>